<comment type="subcellular location">
    <subcellularLocation>
        <location evidence="1">Plastid</location>
    </subcellularLocation>
</comment>
<dbReference type="EMBL" id="CAMAPF010001023">
    <property type="protein sequence ID" value="CAH9140578.1"/>
    <property type="molecule type" value="Genomic_DNA"/>
</dbReference>
<dbReference type="SUPFAM" id="SSF52540">
    <property type="entry name" value="P-loop containing nucleoside triphosphate hydrolases"/>
    <property type="match status" value="1"/>
</dbReference>
<name>A0AAV0FY13_9ASTE</name>
<dbReference type="AlphaFoldDB" id="A0AAV0FY13"/>
<reference evidence="3" key="1">
    <citation type="submission" date="2022-07" db="EMBL/GenBank/DDBJ databases">
        <authorList>
            <person name="Macas J."/>
            <person name="Novak P."/>
            <person name="Neumann P."/>
        </authorList>
    </citation>
    <scope>NUCLEOTIDE SEQUENCE</scope>
</reference>
<dbReference type="FunFam" id="3.40.50.300:FF:002884">
    <property type="entry name" value="ATP-dependent DNA helicase"/>
    <property type="match status" value="1"/>
</dbReference>
<dbReference type="CDD" id="cd18809">
    <property type="entry name" value="SF1_C_RecD"/>
    <property type="match status" value="1"/>
</dbReference>
<dbReference type="InterPro" id="IPR049163">
    <property type="entry name" value="Pif1-like_2B_dom"/>
</dbReference>
<dbReference type="PANTHER" id="PTHR23274:SF48">
    <property type="entry name" value="ATP-DEPENDENT DNA HELICASE"/>
    <property type="match status" value="1"/>
</dbReference>
<dbReference type="Gene3D" id="3.40.50.300">
    <property type="entry name" value="P-loop containing nucleotide triphosphate hydrolases"/>
    <property type="match status" value="1"/>
</dbReference>
<evidence type="ECO:0000259" key="2">
    <source>
        <dbReference type="Pfam" id="PF21530"/>
    </source>
</evidence>
<evidence type="ECO:0000313" key="4">
    <source>
        <dbReference type="Proteomes" id="UP001152523"/>
    </source>
</evidence>
<organism evidence="3 4">
    <name type="scientific">Cuscuta epithymum</name>
    <dbReference type="NCBI Taxonomy" id="186058"/>
    <lineage>
        <taxon>Eukaryota</taxon>
        <taxon>Viridiplantae</taxon>
        <taxon>Streptophyta</taxon>
        <taxon>Embryophyta</taxon>
        <taxon>Tracheophyta</taxon>
        <taxon>Spermatophyta</taxon>
        <taxon>Magnoliopsida</taxon>
        <taxon>eudicotyledons</taxon>
        <taxon>Gunneridae</taxon>
        <taxon>Pentapetalae</taxon>
        <taxon>asterids</taxon>
        <taxon>lamiids</taxon>
        <taxon>Solanales</taxon>
        <taxon>Convolvulaceae</taxon>
        <taxon>Cuscuteae</taxon>
        <taxon>Cuscuta</taxon>
        <taxon>Cuscuta subgen. Cuscuta</taxon>
    </lineage>
</organism>
<sequence>MVDCIYPSFDSVHEDPNYLKNRAILAPTLQVVDSINDYMLSLNGSEMKTYLSSNSPCKSDSNPDFLANIHTPEFLNGIKVSGVPNHELHLKVGTPVMLMRNLDHSQGLCNGTRMVITRLGKHILEAKVLTGLSAGEKVLIPRMSLTPSDVRLPFKFERRQFPLIVSYAMTINKSQGQSLSNVGLVLKKPVFSHGQLYVALSRVTNPTGLKIAICDTDGKSTNVTMNVVFKKIFRNL</sequence>
<evidence type="ECO:0000313" key="3">
    <source>
        <dbReference type="EMBL" id="CAH9140578.1"/>
    </source>
</evidence>
<dbReference type="GO" id="GO:0009536">
    <property type="term" value="C:plastid"/>
    <property type="evidence" value="ECO:0007669"/>
    <property type="project" value="UniProtKB-SubCell"/>
</dbReference>
<gene>
    <name evidence="3" type="ORF">CEPIT_LOCUS38464</name>
</gene>
<comment type="caution">
    <text evidence="3">The sequence shown here is derived from an EMBL/GenBank/DDBJ whole genome shotgun (WGS) entry which is preliminary data.</text>
</comment>
<evidence type="ECO:0000256" key="1">
    <source>
        <dbReference type="ARBA" id="ARBA00004474"/>
    </source>
</evidence>
<dbReference type="InterPro" id="IPR027417">
    <property type="entry name" value="P-loop_NTPase"/>
</dbReference>
<dbReference type="PANTHER" id="PTHR23274">
    <property type="entry name" value="DNA HELICASE-RELATED"/>
    <property type="match status" value="1"/>
</dbReference>
<keyword evidence="4" id="KW-1185">Reference proteome</keyword>
<dbReference type="Gene3D" id="2.30.30.940">
    <property type="match status" value="1"/>
</dbReference>
<dbReference type="Pfam" id="PF21530">
    <property type="entry name" value="Pif1_2B_dom"/>
    <property type="match status" value="1"/>
</dbReference>
<protein>
    <recommendedName>
        <fullName evidence="2">DNA helicase Pif1-like 2B domain-containing protein</fullName>
    </recommendedName>
</protein>
<proteinExistence type="predicted"/>
<dbReference type="GO" id="GO:0006260">
    <property type="term" value="P:DNA replication"/>
    <property type="evidence" value="ECO:0007669"/>
    <property type="project" value="TreeGrafter"/>
</dbReference>
<accession>A0AAV0FY13</accession>
<dbReference type="GO" id="GO:0005657">
    <property type="term" value="C:replication fork"/>
    <property type="evidence" value="ECO:0007669"/>
    <property type="project" value="TreeGrafter"/>
</dbReference>
<feature type="domain" description="DNA helicase Pif1-like 2B" evidence="2">
    <location>
        <begin position="73"/>
        <end position="119"/>
    </location>
</feature>
<dbReference type="Proteomes" id="UP001152523">
    <property type="component" value="Unassembled WGS sequence"/>
</dbReference>